<feature type="transmembrane region" description="Helical" evidence="9">
    <location>
        <begin position="144"/>
        <end position="163"/>
    </location>
</feature>
<feature type="transmembrane region" description="Helical" evidence="9">
    <location>
        <begin position="298"/>
        <end position="319"/>
    </location>
</feature>
<keyword evidence="6 9" id="KW-1133">Transmembrane helix</keyword>
<dbReference type="GO" id="GO:0005524">
    <property type="term" value="F:ATP binding"/>
    <property type="evidence" value="ECO:0007669"/>
    <property type="project" value="UniProtKB-KW"/>
</dbReference>
<dbReference type="SUPFAM" id="SSF52540">
    <property type="entry name" value="P-loop containing nucleoside triphosphate hydrolases"/>
    <property type="match status" value="1"/>
</dbReference>
<evidence type="ECO:0000313" key="12">
    <source>
        <dbReference type="EMBL" id="MFG1711096.1"/>
    </source>
</evidence>
<evidence type="ECO:0000256" key="2">
    <source>
        <dbReference type="ARBA" id="ARBA00022448"/>
    </source>
</evidence>
<dbReference type="PANTHER" id="PTHR11384">
    <property type="entry name" value="ATP-BINDING CASSETTE, SUB-FAMILY D MEMBER"/>
    <property type="match status" value="1"/>
</dbReference>
<keyword evidence="7 9" id="KW-0472">Membrane</keyword>
<dbReference type="InterPro" id="IPR036640">
    <property type="entry name" value="ABC1_TM_sf"/>
</dbReference>
<protein>
    <submittedName>
        <fullName evidence="12">ABC transporter ATP-binding protein/permease</fullName>
    </submittedName>
</protein>
<feature type="transmembrane region" description="Helical" evidence="9">
    <location>
        <begin position="93"/>
        <end position="115"/>
    </location>
</feature>
<dbReference type="Gene3D" id="1.20.1560.10">
    <property type="entry name" value="ABC transporter type 1, transmembrane domain"/>
    <property type="match status" value="1"/>
</dbReference>
<feature type="transmembrane region" description="Helical" evidence="9">
    <location>
        <begin position="183"/>
        <end position="207"/>
    </location>
</feature>
<name>A0ABW7AUJ5_9ACTN</name>
<gene>
    <name evidence="12" type="ORF">ACFLIM_48870</name>
</gene>
<dbReference type="PANTHER" id="PTHR11384:SF59">
    <property type="entry name" value="LYSOSOMAL COBALAMIN TRANSPORTER ABCD4"/>
    <property type="match status" value="1"/>
</dbReference>
<comment type="subcellular location">
    <subcellularLocation>
        <location evidence="1">Cell membrane</location>
        <topology evidence="1">Multi-pass membrane protein</topology>
    </subcellularLocation>
</comment>
<evidence type="ECO:0000256" key="8">
    <source>
        <dbReference type="SAM" id="MobiDB-lite"/>
    </source>
</evidence>
<accession>A0ABW7AUJ5</accession>
<dbReference type="InterPro" id="IPR027417">
    <property type="entry name" value="P-loop_NTPase"/>
</dbReference>
<keyword evidence="4" id="KW-0547">Nucleotide-binding</keyword>
<dbReference type="RefSeq" id="WP_393177545.1">
    <property type="nucleotide sequence ID" value="NZ_JBICRM010000069.1"/>
</dbReference>
<comment type="caution">
    <text evidence="12">The sequence shown here is derived from an EMBL/GenBank/DDBJ whole genome shotgun (WGS) entry which is preliminary data.</text>
</comment>
<keyword evidence="13" id="KW-1185">Reference proteome</keyword>
<dbReference type="InterPro" id="IPR003439">
    <property type="entry name" value="ABC_transporter-like_ATP-bd"/>
</dbReference>
<evidence type="ECO:0000256" key="3">
    <source>
        <dbReference type="ARBA" id="ARBA00022692"/>
    </source>
</evidence>
<evidence type="ECO:0000256" key="9">
    <source>
        <dbReference type="SAM" id="Phobius"/>
    </source>
</evidence>
<reference evidence="12 13" key="1">
    <citation type="submission" date="2024-10" db="EMBL/GenBank/DDBJ databases">
        <authorList>
            <person name="Topkara A.R."/>
            <person name="Saygin H."/>
        </authorList>
    </citation>
    <scope>NUCLEOTIDE SEQUENCE [LARGE SCALE GENOMIC DNA]</scope>
    <source>
        <strain evidence="12 13">M3C6</strain>
    </source>
</reference>
<keyword evidence="2" id="KW-0813">Transport</keyword>
<evidence type="ECO:0000256" key="4">
    <source>
        <dbReference type="ARBA" id="ARBA00022741"/>
    </source>
</evidence>
<dbReference type="Proteomes" id="UP001603978">
    <property type="component" value="Unassembled WGS sequence"/>
</dbReference>
<proteinExistence type="predicted"/>
<feature type="transmembrane region" description="Helical" evidence="9">
    <location>
        <begin position="264"/>
        <end position="286"/>
    </location>
</feature>
<sequence>MVAADPEPGRWRDRETRRAAQRERQQSPPDGLLPSGAVDGKAVRGMKAIDKPPHLKSQPKTVQIGLDGRIFLKVSTRSASGAMDWQHEWLTSLTSTATTCVVSILVGALVVWLLTRYTHWGRQFRRLAFSYLKPGRSWITWRPLLTLLVLLWLTVLAVRLEVLMSYATNGLFTALQELDAKKFWFYVIVFMVLAAIAVSSAQLAYLITQRLFIHWRTWLNDHMIADWLDGHAYHRGQFVSSPVDNPDQRIEEDITQFVENSYNLSIGAIGAALRLVSFTAILWALSGPMSGFGHEIPRAMVFLTYAYVIVASVLAFRIGRPLIHLNFLREGLSASFRYALVRLRDNSESIAFYGGENVERTTLSARFSRVMGNTWAITKRSLKLQAFNDAVTQISVVFPYIIQVPRFLSGTISLGDITQTSNAFSQVHDSLSFFRNSYDSFANYRATLNRLTALMDANRESRDLSSPTFAHRPDALEIEDLRVWRPDRQPLIEGLTLSMSPGQALLVRGASGSGKTTLLRSLASLWPHAHGTIRRPTGAHTLFLSQQPYLPLGSLRTALAYPEPAHRIGDEQACEALRWVQLGHLEDQIDDEAHWSRTLSPGEQQRLGFARVLLKRPRLAFLDEATSAVDEGLEHALYGLIRDRLPQCILVSVGHRSTLNAFHTHCLELLGAGHWGMATGGGRS</sequence>
<dbReference type="PROSITE" id="PS50929">
    <property type="entry name" value="ABC_TM1F"/>
    <property type="match status" value="1"/>
</dbReference>
<dbReference type="InterPro" id="IPR017871">
    <property type="entry name" value="ABC_transporter-like_CS"/>
</dbReference>
<feature type="domain" description="ABC transmembrane type-1" evidence="11">
    <location>
        <begin position="162"/>
        <end position="443"/>
    </location>
</feature>
<dbReference type="Pfam" id="PF06472">
    <property type="entry name" value="ABC_membrane_2"/>
    <property type="match status" value="1"/>
</dbReference>
<feature type="region of interest" description="Disordered" evidence="8">
    <location>
        <begin position="1"/>
        <end position="38"/>
    </location>
</feature>
<evidence type="ECO:0000256" key="6">
    <source>
        <dbReference type="ARBA" id="ARBA00022989"/>
    </source>
</evidence>
<dbReference type="InterPro" id="IPR011527">
    <property type="entry name" value="ABC1_TM_dom"/>
</dbReference>
<evidence type="ECO:0000259" key="11">
    <source>
        <dbReference type="PROSITE" id="PS50929"/>
    </source>
</evidence>
<dbReference type="CDD" id="cd03223">
    <property type="entry name" value="ABCD_peroxisomal_ALDP"/>
    <property type="match status" value="1"/>
</dbReference>
<keyword evidence="5 12" id="KW-0067">ATP-binding</keyword>
<dbReference type="InterPro" id="IPR003593">
    <property type="entry name" value="AAA+_ATPase"/>
</dbReference>
<feature type="domain" description="ABC transporter" evidence="10">
    <location>
        <begin position="476"/>
        <end position="680"/>
    </location>
</feature>
<evidence type="ECO:0000259" key="10">
    <source>
        <dbReference type="PROSITE" id="PS50893"/>
    </source>
</evidence>
<keyword evidence="3 9" id="KW-0812">Transmembrane</keyword>
<dbReference type="PROSITE" id="PS00211">
    <property type="entry name" value="ABC_TRANSPORTER_1"/>
    <property type="match status" value="1"/>
</dbReference>
<dbReference type="SUPFAM" id="SSF90123">
    <property type="entry name" value="ABC transporter transmembrane region"/>
    <property type="match status" value="1"/>
</dbReference>
<dbReference type="PROSITE" id="PS50893">
    <property type="entry name" value="ABC_TRANSPORTER_2"/>
    <property type="match status" value="1"/>
</dbReference>
<dbReference type="EMBL" id="JBICRM010000069">
    <property type="protein sequence ID" value="MFG1711096.1"/>
    <property type="molecule type" value="Genomic_DNA"/>
</dbReference>
<evidence type="ECO:0000256" key="1">
    <source>
        <dbReference type="ARBA" id="ARBA00004651"/>
    </source>
</evidence>
<dbReference type="SMART" id="SM00382">
    <property type="entry name" value="AAA"/>
    <property type="match status" value="1"/>
</dbReference>
<dbReference type="Pfam" id="PF00005">
    <property type="entry name" value="ABC_tran"/>
    <property type="match status" value="1"/>
</dbReference>
<evidence type="ECO:0000313" key="13">
    <source>
        <dbReference type="Proteomes" id="UP001603978"/>
    </source>
</evidence>
<dbReference type="InterPro" id="IPR050835">
    <property type="entry name" value="ABC_transporter_sub-D"/>
</dbReference>
<evidence type="ECO:0000256" key="5">
    <source>
        <dbReference type="ARBA" id="ARBA00022840"/>
    </source>
</evidence>
<evidence type="ECO:0000256" key="7">
    <source>
        <dbReference type="ARBA" id="ARBA00023136"/>
    </source>
</evidence>
<feature type="compositionally biased region" description="Basic and acidic residues" evidence="8">
    <location>
        <begin position="7"/>
        <end position="25"/>
    </location>
</feature>
<organism evidence="12 13">
    <name type="scientific">Nonomuraea marmarensis</name>
    <dbReference type="NCBI Taxonomy" id="3351344"/>
    <lineage>
        <taxon>Bacteria</taxon>
        <taxon>Bacillati</taxon>
        <taxon>Actinomycetota</taxon>
        <taxon>Actinomycetes</taxon>
        <taxon>Streptosporangiales</taxon>
        <taxon>Streptosporangiaceae</taxon>
        <taxon>Nonomuraea</taxon>
    </lineage>
</organism>
<dbReference type="Gene3D" id="3.40.50.300">
    <property type="entry name" value="P-loop containing nucleotide triphosphate hydrolases"/>
    <property type="match status" value="1"/>
</dbReference>